<dbReference type="InterPro" id="IPR005693">
    <property type="entry name" value="Mce"/>
</dbReference>
<feature type="domain" description="Mammalian cell entry C-terminal" evidence="4">
    <location>
        <begin position="120"/>
        <end position="289"/>
    </location>
</feature>
<reference evidence="5 6" key="1">
    <citation type="submission" date="2022-11" db="EMBL/GenBank/DDBJ databases">
        <title>Mycobacterium sp. nov.</title>
        <authorList>
            <person name="Papic B."/>
            <person name="Spicic S."/>
            <person name="Duvnjak S."/>
        </authorList>
    </citation>
    <scope>NUCLEOTIDE SEQUENCE [LARGE SCALE GENOMIC DNA]</scope>
    <source>
        <strain evidence="5 6">CVI_P4</strain>
    </source>
</reference>
<dbReference type="Proteomes" id="UP001300745">
    <property type="component" value="Unassembled WGS sequence"/>
</dbReference>
<feature type="region of interest" description="Disordered" evidence="1">
    <location>
        <begin position="401"/>
        <end position="430"/>
    </location>
</feature>
<name>A0ABT3SGY4_9MYCO</name>
<gene>
    <name evidence="5" type="ORF">ORI27_15625</name>
</gene>
<protein>
    <submittedName>
        <fullName evidence="5">MlaD family protein</fullName>
    </submittedName>
</protein>
<dbReference type="InterPro" id="IPR003399">
    <property type="entry name" value="Mce/MlaD"/>
</dbReference>
<organism evidence="5 6">
    <name type="scientific">Mycobacterium pinniadriaticum</name>
    <dbReference type="NCBI Taxonomy" id="2994102"/>
    <lineage>
        <taxon>Bacteria</taxon>
        <taxon>Bacillati</taxon>
        <taxon>Actinomycetota</taxon>
        <taxon>Actinomycetes</taxon>
        <taxon>Mycobacteriales</taxon>
        <taxon>Mycobacteriaceae</taxon>
        <taxon>Mycobacterium</taxon>
    </lineage>
</organism>
<sequence>MRQSKWVKIQLAIFVTVAVVAGAVMIFGYIRVPALFGVGHYTVTMQLAQAGGLYERANVTYRGTEVGRVTSIRLTPAGVDAVLSLRSDVPIPSDLDAQVHSTSAIGEQYVALVPRSNTAPSLKDSDVIPMGRTSVPPDINALLDATNRGLRAIPRDSLKTAIDESYTAVGGLGPEISRIVRGSTQLAIDARANLDPLVQLIDRSQPLLDSQTDTADSIHSWAAHLANLTRQLKSNDSALGSLLEGGGQAASEARQLIDRLQPTLPVLLANLVSVGQLALTYQPAIEQLLVLLPMGVGIMANGAVANRDTKGLGGYVLAFNLNLNLPPACTTGYLPAQQQRIPTLQDSPEPPHGDLYCRIPQDSWLAVRGARNTPCLTNPGKRAPMAKMCKSDEQYVPLNDGSNWKGDPNGTLTGQDVVEQPPNSLPASAAPPLPPIAVTYYDPATGSYVGPDGRTYTHSDLAQNGGQRTWQSMLTPPTGN</sequence>
<keyword evidence="2" id="KW-1133">Transmembrane helix</keyword>
<dbReference type="EMBL" id="JAPJDO010000012">
    <property type="protein sequence ID" value="MCX2938137.1"/>
    <property type="molecule type" value="Genomic_DNA"/>
</dbReference>
<dbReference type="Pfam" id="PF11887">
    <property type="entry name" value="Mce4_CUP1"/>
    <property type="match status" value="1"/>
</dbReference>
<accession>A0ABT3SGY4</accession>
<dbReference type="InterPro" id="IPR024516">
    <property type="entry name" value="Mce_C"/>
</dbReference>
<feature type="transmembrane region" description="Helical" evidence="2">
    <location>
        <begin position="12"/>
        <end position="30"/>
    </location>
</feature>
<feature type="domain" description="Mce/MlaD" evidence="3">
    <location>
        <begin position="40"/>
        <end position="114"/>
    </location>
</feature>
<evidence type="ECO:0000259" key="3">
    <source>
        <dbReference type="Pfam" id="PF02470"/>
    </source>
</evidence>
<evidence type="ECO:0000313" key="6">
    <source>
        <dbReference type="Proteomes" id="UP001300745"/>
    </source>
</evidence>
<comment type="caution">
    <text evidence="5">The sequence shown here is derived from an EMBL/GenBank/DDBJ whole genome shotgun (WGS) entry which is preliminary data.</text>
</comment>
<dbReference type="NCBIfam" id="TIGR00996">
    <property type="entry name" value="Mtu_fam_mce"/>
    <property type="match status" value="1"/>
</dbReference>
<keyword evidence="2" id="KW-0472">Membrane</keyword>
<keyword evidence="2" id="KW-0812">Transmembrane</keyword>
<dbReference type="PANTHER" id="PTHR33371:SF16">
    <property type="entry name" value="MCE-FAMILY PROTEIN MCE3F"/>
    <property type="match status" value="1"/>
</dbReference>
<evidence type="ECO:0000256" key="1">
    <source>
        <dbReference type="SAM" id="MobiDB-lite"/>
    </source>
</evidence>
<dbReference type="InterPro" id="IPR052336">
    <property type="entry name" value="MlaD_Phospholipid_Transporter"/>
</dbReference>
<dbReference type="Pfam" id="PF02470">
    <property type="entry name" value="MlaD"/>
    <property type="match status" value="1"/>
</dbReference>
<evidence type="ECO:0000259" key="4">
    <source>
        <dbReference type="Pfam" id="PF11887"/>
    </source>
</evidence>
<evidence type="ECO:0000256" key="2">
    <source>
        <dbReference type="SAM" id="Phobius"/>
    </source>
</evidence>
<dbReference type="RefSeq" id="WP_265997939.1">
    <property type="nucleotide sequence ID" value="NZ_JAPJDN010000012.1"/>
</dbReference>
<dbReference type="PANTHER" id="PTHR33371">
    <property type="entry name" value="INTERMEMBRANE PHOSPHOLIPID TRANSPORT SYSTEM BINDING PROTEIN MLAD-RELATED"/>
    <property type="match status" value="1"/>
</dbReference>
<evidence type="ECO:0000313" key="5">
    <source>
        <dbReference type="EMBL" id="MCX2938137.1"/>
    </source>
</evidence>
<proteinExistence type="predicted"/>
<keyword evidence="6" id="KW-1185">Reference proteome</keyword>